<evidence type="ECO:0000256" key="1">
    <source>
        <dbReference type="RuleBase" id="RU363044"/>
    </source>
</evidence>
<dbReference type="GO" id="GO:0016787">
    <property type="term" value="F:hydrolase activity"/>
    <property type="evidence" value="ECO:0007669"/>
    <property type="project" value="UniProtKB-KW"/>
</dbReference>
<keyword evidence="1" id="KW-0547">Nucleotide-binding</keyword>
<dbReference type="InterPro" id="IPR010285">
    <property type="entry name" value="DNA_helicase_pif1-like_DEAD"/>
</dbReference>
<keyword evidence="5" id="KW-1185">Reference proteome</keyword>
<evidence type="ECO:0000256" key="2">
    <source>
        <dbReference type="SAM" id="MobiDB-lite"/>
    </source>
</evidence>
<dbReference type="Proteomes" id="UP001460270">
    <property type="component" value="Unassembled WGS sequence"/>
</dbReference>
<dbReference type="PANTHER" id="PTHR47642">
    <property type="entry name" value="ATP-DEPENDENT DNA HELICASE"/>
    <property type="match status" value="1"/>
</dbReference>
<dbReference type="GO" id="GO:0043139">
    <property type="term" value="F:5'-3' DNA helicase activity"/>
    <property type="evidence" value="ECO:0007669"/>
    <property type="project" value="UniProtKB-EC"/>
</dbReference>
<evidence type="ECO:0000313" key="5">
    <source>
        <dbReference type="Proteomes" id="UP001460270"/>
    </source>
</evidence>
<keyword evidence="1" id="KW-0227">DNA damage</keyword>
<comment type="catalytic activity">
    <reaction evidence="1">
        <text>ATP + H2O = ADP + phosphate + H(+)</text>
        <dbReference type="Rhea" id="RHEA:13065"/>
        <dbReference type="ChEBI" id="CHEBI:15377"/>
        <dbReference type="ChEBI" id="CHEBI:15378"/>
        <dbReference type="ChEBI" id="CHEBI:30616"/>
        <dbReference type="ChEBI" id="CHEBI:43474"/>
        <dbReference type="ChEBI" id="CHEBI:456216"/>
        <dbReference type="EC" id="5.6.2.3"/>
    </reaction>
</comment>
<dbReference type="AlphaFoldDB" id="A0AAW0NNZ3"/>
<dbReference type="PANTHER" id="PTHR47642:SF3">
    <property type="entry name" value="ATP-DEPENDENT DNA HELICASE"/>
    <property type="match status" value="1"/>
</dbReference>
<dbReference type="InterPro" id="IPR027417">
    <property type="entry name" value="P-loop_NTPase"/>
</dbReference>
<accession>A0AAW0NNZ3</accession>
<dbReference type="CDD" id="cd18809">
    <property type="entry name" value="SF1_C_RecD"/>
    <property type="match status" value="1"/>
</dbReference>
<evidence type="ECO:0000259" key="3">
    <source>
        <dbReference type="SMART" id="SM00382"/>
    </source>
</evidence>
<gene>
    <name evidence="4" type="ORF">WMY93_018043</name>
</gene>
<dbReference type="Pfam" id="PF05970">
    <property type="entry name" value="PIF1"/>
    <property type="match status" value="1"/>
</dbReference>
<dbReference type="GO" id="GO:0005524">
    <property type="term" value="F:ATP binding"/>
    <property type="evidence" value="ECO:0007669"/>
    <property type="project" value="UniProtKB-KW"/>
</dbReference>
<keyword evidence="1" id="KW-0347">Helicase</keyword>
<organism evidence="4 5">
    <name type="scientific">Mugilogobius chulae</name>
    <name type="common">yellowstripe goby</name>
    <dbReference type="NCBI Taxonomy" id="88201"/>
    <lineage>
        <taxon>Eukaryota</taxon>
        <taxon>Metazoa</taxon>
        <taxon>Chordata</taxon>
        <taxon>Craniata</taxon>
        <taxon>Vertebrata</taxon>
        <taxon>Euteleostomi</taxon>
        <taxon>Actinopterygii</taxon>
        <taxon>Neopterygii</taxon>
        <taxon>Teleostei</taxon>
        <taxon>Neoteleostei</taxon>
        <taxon>Acanthomorphata</taxon>
        <taxon>Gobiaria</taxon>
        <taxon>Gobiiformes</taxon>
        <taxon>Gobioidei</taxon>
        <taxon>Gobiidae</taxon>
        <taxon>Gobionellinae</taxon>
        <taxon>Mugilogobius</taxon>
    </lineage>
</organism>
<name>A0AAW0NNZ3_9GOBI</name>
<proteinExistence type="inferred from homology"/>
<evidence type="ECO:0000313" key="4">
    <source>
        <dbReference type="EMBL" id="KAK7901274.1"/>
    </source>
</evidence>
<dbReference type="GO" id="GO:0000723">
    <property type="term" value="P:telomere maintenance"/>
    <property type="evidence" value="ECO:0007669"/>
    <property type="project" value="InterPro"/>
</dbReference>
<comment type="cofactor">
    <cofactor evidence="1">
        <name>Mg(2+)</name>
        <dbReference type="ChEBI" id="CHEBI:18420"/>
    </cofactor>
</comment>
<dbReference type="InterPro" id="IPR003593">
    <property type="entry name" value="AAA+_ATPase"/>
</dbReference>
<keyword evidence="1" id="KW-0067">ATP-binding</keyword>
<sequence>MEVERLESKEEYSEMMQVVSSEHEQDVIPDLAVRNEQVCHIEKSNVMNRQEGLSLVKTLNQEQLSIFYKIRQWCLEKVAGNNPEPLHVFITGGAGTGKSHLIKAIQYEASRLLAPTCHSPDNISVLLTAPTGIAAYNLQAATIHSTFSIGTSVSLPYTPLGEEKLNTLRAKYIDLQILIIDEISMVDKRLFTYIHGRLRQIKQSGDFSPFGNVSIIVVGDFFQLSPVMGRPLYKEEVGINLFTDYFKIAELKTVVRQSDTSFADLLNRLRVRSKGTPMLDDDIATLKRCETGEDPDVLHIFTKNELVSHYNLKMLNSVCEDTVTICARDFGFDKQTGKLTELKGYLHKSKQASLEETIILGVNARVMLCKNVDLADGLVNGVCGFVTYIVRNPQEKLPPLAIYVKFDDDRVGAQRRRQTRTPADLTGSTRIEPEEEQANKKGEKRRQFPLRLAWACTVHKVQGVTVDKAVVSLKKVFTAGQAYVALSRVRSLEGLIIQDFDKKAIYCNDSIRPAIESMPPFIVESMRWRLEAHVLTLVVF</sequence>
<comment type="caution">
    <text evidence="4">The sequence shown here is derived from an EMBL/GenBank/DDBJ whole genome shotgun (WGS) entry which is preliminary data.</text>
</comment>
<dbReference type="InterPro" id="IPR051055">
    <property type="entry name" value="PIF1_helicase"/>
</dbReference>
<keyword evidence="1" id="KW-0378">Hydrolase</keyword>
<dbReference type="EC" id="5.6.2.3" evidence="1"/>
<dbReference type="SMART" id="SM00382">
    <property type="entry name" value="AAA"/>
    <property type="match status" value="1"/>
</dbReference>
<feature type="domain" description="AAA+ ATPase" evidence="3">
    <location>
        <begin position="84"/>
        <end position="243"/>
    </location>
</feature>
<dbReference type="EMBL" id="JBBPFD010000013">
    <property type="protein sequence ID" value="KAK7901274.1"/>
    <property type="molecule type" value="Genomic_DNA"/>
</dbReference>
<dbReference type="GO" id="GO:0006310">
    <property type="term" value="P:DNA recombination"/>
    <property type="evidence" value="ECO:0007669"/>
    <property type="project" value="UniProtKB-KW"/>
</dbReference>
<feature type="region of interest" description="Disordered" evidence="2">
    <location>
        <begin position="413"/>
        <end position="443"/>
    </location>
</feature>
<dbReference type="SUPFAM" id="SSF52540">
    <property type="entry name" value="P-loop containing nucleoside triphosphate hydrolases"/>
    <property type="match status" value="2"/>
</dbReference>
<protein>
    <recommendedName>
        <fullName evidence="1">ATP-dependent DNA helicase</fullName>
        <ecNumber evidence="1">5.6.2.3</ecNumber>
    </recommendedName>
</protein>
<keyword evidence="1" id="KW-0233">DNA recombination</keyword>
<comment type="similarity">
    <text evidence="1">Belongs to the helicase family.</text>
</comment>
<dbReference type="GO" id="GO:0006281">
    <property type="term" value="P:DNA repair"/>
    <property type="evidence" value="ECO:0007669"/>
    <property type="project" value="UniProtKB-KW"/>
</dbReference>
<reference evidence="5" key="1">
    <citation type="submission" date="2024-04" db="EMBL/GenBank/DDBJ databases">
        <title>Salinicola lusitanus LLJ914,a marine bacterium isolated from the Okinawa Trough.</title>
        <authorList>
            <person name="Li J."/>
        </authorList>
    </citation>
    <scope>NUCLEOTIDE SEQUENCE [LARGE SCALE GENOMIC DNA]</scope>
</reference>
<dbReference type="Gene3D" id="3.40.50.300">
    <property type="entry name" value="P-loop containing nucleotide triphosphate hydrolases"/>
    <property type="match status" value="2"/>
</dbReference>
<keyword evidence="1" id="KW-0234">DNA repair</keyword>